<dbReference type="Pfam" id="PF00400">
    <property type="entry name" value="WD40"/>
    <property type="match status" value="4"/>
</dbReference>
<dbReference type="Gene3D" id="2.130.10.10">
    <property type="entry name" value="YVTN repeat-like/Quinoprotein amine dehydrogenase"/>
    <property type="match status" value="3"/>
</dbReference>
<protein>
    <submittedName>
        <fullName evidence="3">WD repeat domain 27</fullName>
    </submittedName>
</protein>
<dbReference type="PROSITE" id="PS50294">
    <property type="entry name" value="WD_REPEATS_REGION"/>
    <property type="match status" value="2"/>
</dbReference>
<sequence length="818" mass="89151">MEGSSRGTLSDTECLVVTERLAVSCSALVSHVQLACCSSHFAYPWQGTELRIHSNTDPGVKPLQLVGHHGNISAVVFGDGQDPLILCSASDDYIIIWDVKQCYSRAREGLIAPGTVIGTLLGKVVYLSLSPENKRAAACTANKIYILNTKKMEVLGVLEGHLGALTAAEFYSWDGDFLVSVSEDRTFRLWDVAKEQVLHQSSVLSAFPLLSVYLCKKTKQLVTGSADGQVWCFTLPNDHKCRLVSKLDLQKVVQRNRSYGEEGTECSGPVSKDGVDMVETTKPVLRIGAFTPSPDDVREEDRASYRAGNCVWIGSSDALYLINLATSELCSTLNLKGAQTVTVSAIGSWAIFHGDENRVLCVVASLFDPTVALLEVGVPGSSVSLRSFWASSGEQSLSVLPSARPMPESPLNAELPGKDACKPRRRTDSRGGVKDQALVFHSQIKSSGYGMAPRMVMFSPKTNAQKKSPGPQKTSQRKCLFAEYPVDTAPPSILHTHLSTGGRPTAIHSLQYSGDGKQILCGLGDGSALVYKSSLTGTPAICSGHAGAVTVGWSHSRKWFLTAAEDHSLRIWPLGTGEPALIMGRDRFPKPVRSAQFFYLDKFLLLASGPTLHLYLYHLDVARDDIRRYHKRNLVKLAAKLEMSSGTDITCASAVNEFFSYVVLVGGCDRSVEVFDLNVGRPSAHIPGPHTRAVHHVAQNKGSSFCAQGFDFYNLFLTSAVTDGMKLWDLRILRCVRKFEGHQNRCHPCTSAFSPCGRYIATGSEDNSAYLYDIRSSSYLKKLPRHTDTVLNVAFSPCTPELLTGTLDGKLQLFRPAD</sequence>
<feature type="repeat" description="WD" evidence="1">
    <location>
        <begin position="65"/>
        <end position="100"/>
    </location>
</feature>
<organism evidence="3 4">
    <name type="scientific">Paramormyrops kingsleyae</name>
    <dbReference type="NCBI Taxonomy" id="1676925"/>
    <lineage>
        <taxon>Eukaryota</taxon>
        <taxon>Metazoa</taxon>
        <taxon>Chordata</taxon>
        <taxon>Craniata</taxon>
        <taxon>Vertebrata</taxon>
        <taxon>Euteleostomi</taxon>
        <taxon>Actinopterygii</taxon>
        <taxon>Neopterygii</taxon>
        <taxon>Teleostei</taxon>
        <taxon>Osteoglossocephala</taxon>
        <taxon>Osteoglossomorpha</taxon>
        <taxon>Osteoglossiformes</taxon>
        <taxon>Mormyridae</taxon>
        <taxon>Paramormyrops</taxon>
    </lineage>
</organism>
<accession>A0A3B3T7Q8</accession>
<feature type="repeat" description="WD" evidence="1">
    <location>
        <begin position="783"/>
        <end position="818"/>
    </location>
</feature>
<dbReference type="PROSITE" id="PS50082">
    <property type="entry name" value="WD_REPEATS_2"/>
    <property type="match status" value="4"/>
</dbReference>
<evidence type="ECO:0000256" key="1">
    <source>
        <dbReference type="PROSITE-ProRule" id="PRU00221"/>
    </source>
</evidence>
<dbReference type="SMART" id="SM00320">
    <property type="entry name" value="WD40"/>
    <property type="match status" value="10"/>
</dbReference>
<dbReference type="InterPro" id="IPR042411">
    <property type="entry name" value="WDR27"/>
</dbReference>
<name>A0A3B3T7Q8_9TELE</name>
<feature type="repeat" description="WD" evidence="1">
    <location>
        <begin position="752"/>
        <end position="782"/>
    </location>
</feature>
<dbReference type="SUPFAM" id="SSF50978">
    <property type="entry name" value="WD40 repeat-like"/>
    <property type="match status" value="2"/>
</dbReference>
<evidence type="ECO:0000256" key="2">
    <source>
        <dbReference type="SAM" id="MobiDB-lite"/>
    </source>
</evidence>
<feature type="repeat" description="WD" evidence="1">
    <location>
        <begin position="158"/>
        <end position="200"/>
    </location>
</feature>
<dbReference type="PANTHER" id="PTHR44525">
    <property type="entry name" value="WD REPEAT-CONTAINING PROTEIN 27"/>
    <property type="match status" value="1"/>
</dbReference>
<evidence type="ECO:0000313" key="3">
    <source>
        <dbReference type="Ensembl" id="ENSPKIP00000038326.1"/>
    </source>
</evidence>
<dbReference type="AlphaFoldDB" id="A0A3B3T7Q8"/>
<dbReference type="PANTHER" id="PTHR44525:SF1">
    <property type="entry name" value="WD REPEAT-CONTAINING PROTEIN 27"/>
    <property type="match status" value="1"/>
</dbReference>
<dbReference type="InterPro" id="IPR036322">
    <property type="entry name" value="WD40_repeat_dom_sf"/>
</dbReference>
<feature type="compositionally biased region" description="Basic and acidic residues" evidence="2">
    <location>
        <begin position="416"/>
        <end position="433"/>
    </location>
</feature>
<dbReference type="Ensembl" id="ENSPKIT00000019316.1">
    <property type="protein sequence ID" value="ENSPKIP00000038326.1"/>
    <property type="gene ID" value="ENSPKIG00000016115.1"/>
</dbReference>
<feature type="region of interest" description="Disordered" evidence="2">
    <location>
        <begin position="409"/>
        <end position="433"/>
    </location>
</feature>
<keyword evidence="1" id="KW-0853">WD repeat</keyword>
<dbReference type="InterPro" id="IPR001680">
    <property type="entry name" value="WD40_rpt"/>
</dbReference>
<dbReference type="Proteomes" id="UP000261540">
    <property type="component" value="Unplaced"/>
</dbReference>
<dbReference type="Ensembl" id="ENSPKIT00000019277.1">
    <property type="protein sequence ID" value="ENSPKIP00000038287.1"/>
    <property type="gene ID" value="ENSPKIG00000016115.1"/>
</dbReference>
<proteinExistence type="predicted"/>
<evidence type="ECO:0000313" key="4">
    <source>
        <dbReference type="Proteomes" id="UP000261540"/>
    </source>
</evidence>
<dbReference type="InterPro" id="IPR015943">
    <property type="entry name" value="WD40/YVTN_repeat-like_dom_sf"/>
</dbReference>
<dbReference type="STRING" id="1676925.ENSPKIP00000038287"/>
<reference evidence="3" key="1">
    <citation type="submission" date="2025-05" db="UniProtKB">
        <authorList>
            <consortium name="Ensembl"/>
        </authorList>
    </citation>
    <scope>IDENTIFICATION</scope>
</reference>
<keyword evidence="4" id="KW-1185">Reference proteome</keyword>
<dbReference type="GeneTree" id="ENSGT00390000012017"/>